<proteinExistence type="predicted"/>
<dbReference type="Gene3D" id="1.10.1330.10">
    <property type="entry name" value="Dockerin domain"/>
    <property type="match status" value="1"/>
</dbReference>
<dbReference type="Proteomes" id="UP000366872">
    <property type="component" value="Unassembled WGS sequence"/>
</dbReference>
<evidence type="ECO:0000313" key="3">
    <source>
        <dbReference type="Proteomes" id="UP000366872"/>
    </source>
</evidence>
<organism evidence="2 3">
    <name type="scientific">Pontiella desulfatans</name>
    <dbReference type="NCBI Taxonomy" id="2750659"/>
    <lineage>
        <taxon>Bacteria</taxon>
        <taxon>Pseudomonadati</taxon>
        <taxon>Kiritimatiellota</taxon>
        <taxon>Kiritimatiellia</taxon>
        <taxon>Kiritimatiellales</taxon>
        <taxon>Pontiellaceae</taxon>
        <taxon>Pontiella</taxon>
    </lineage>
</organism>
<dbReference type="InterPro" id="IPR036439">
    <property type="entry name" value="Dockerin_dom_sf"/>
</dbReference>
<dbReference type="SUPFAM" id="SSF63446">
    <property type="entry name" value="Type I dockerin domain"/>
    <property type="match status" value="1"/>
</dbReference>
<dbReference type="GO" id="GO:0004553">
    <property type="term" value="F:hydrolase activity, hydrolyzing O-glycosyl compounds"/>
    <property type="evidence" value="ECO:0007669"/>
    <property type="project" value="InterPro"/>
</dbReference>
<feature type="chain" id="PRO_5025350322" description="Dockerin domain-containing protein" evidence="1">
    <location>
        <begin position="23"/>
        <end position="936"/>
    </location>
</feature>
<keyword evidence="1" id="KW-0732">Signal</keyword>
<sequence length="936" mass="99181">MKKRLFKFSTAAMVLAAGAASAAEPVIFTEGFNSDYSSQWTANISSAFGNAAPGITNSGTAGFEGDGFAVINWDRADTDGAVNVTQWNHVDLEVVQLAGVTYTFTGDFGWRNGSTNAINDVFIHSGQSGFNGNGDVPTNFEIGSIPSNTLQTVSFSYTTVEADVGAMLTLKINLADKDFTNSVVELLADDWNVTKSVFYEGFNSDFSSQWDTYNSIGFGVAAPGITNAGTAGFEGDAFAVKLADSTTIGATSIDHRSYANLPTVEAAGIKYTFTGELGWRNGSSNAVADLFFHTGQSGFNGQGSVSALEISSIPSNTLQTITFSYTTDEDDVGGSLQLRVNIADRNTSADSVELIADNWLVTAEIDTVVPFAETPYQNDGNNLIPNGEFDQVSNIVVGASTETFNLNGSFGDFNPFWGSTADLVGWTPFQDDPNGLSTNVGTPHADDGGVPVLDGTFYLDTTISTNISEVTLNSAMDYRNGLVQSNALDGVSIDSGKIYQFVVGAGLPEFDTTDTASGFLTAALTDGSGVPISGAIRTDVIDLWGEGQTHAIASVSGTDLIAAGQVNVSFDQVCTNDIPGYPVAPVNNSGAVVAQARVFLAALYVQITPELGDLNHDGEVDEADVAFTQAHLDGSVDGGLTAETRIANLMLQGMTEAEALEYLNLTEFDFNGDGSFNADDVTALEDSLYTLPSVTVEPDASGTNLVIKWNSNKNWQYDLVATNNLVIGGAVSNWPVYQGHENIDADLSDKTNEVVIVGADPSMFFSVIEHEPVLIGLQTNVLSIVNGSFEDTVNFVSDWNATRDNGATPLGTAAINSNTASYDGNIRLRFKANQVYEMNQDIQTVKTGDQLEVICSAAYRGSAGGTPLTTGVNLILNIDGNPVSTVAMEPPYPSSGWYHYTNTHTVVTGGMLNIELDGYGQDTWIDYVRGTIITTP</sequence>
<reference evidence="2 3" key="1">
    <citation type="submission" date="2019-04" db="EMBL/GenBank/DDBJ databases">
        <authorList>
            <person name="Van Vliet M D."/>
        </authorList>
    </citation>
    <scope>NUCLEOTIDE SEQUENCE [LARGE SCALE GENOMIC DNA]</scope>
    <source>
        <strain evidence="2 3">F1</strain>
    </source>
</reference>
<dbReference type="EMBL" id="CAAHFG010000001">
    <property type="protein sequence ID" value="VGO14044.1"/>
    <property type="molecule type" value="Genomic_DNA"/>
</dbReference>
<evidence type="ECO:0000256" key="1">
    <source>
        <dbReference type="SAM" id="SignalP"/>
    </source>
</evidence>
<keyword evidence="3" id="KW-1185">Reference proteome</keyword>
<evidence type="ECO:0008006" key="4">
    <source>
        <dbReference type="Google" id="ProtNLM"/>
    </source>
</evidence>
<feature type="signal peptide" evidence="1">
    <location>
        <begin position="1"/>
        <end position="22"/>
    </location>
</feature>
<dbReference type="InterPro" id="IPR002105">
    <property type="entry name" value="Dockerin_1_rpt"/>
</dbReference>
<protein>
    <recommendedName>
        <fullName evidence="4">Dockerin domain-containing protein</fullName>
    </recommendedName>
</protein>
<dbReference type="Pfam" id="PF00404">
    <property type="entry name" value="Dockerin_1"/>
    <property type="match status" value="1"/>
</dbReference>
<dbReference type="GO" id="GO:0000272">
    <property type="term" value="P:polysaccharide catabolic process"/>
    <property type="evidence" value="ECO:0007669"/>
    <property type="project" value="InterPro"/>
</dbReference>
<name>A0A6C2U330_PONDE</name>
<accession>A0A6C2U330</accession>
<gene>
    <name evidence="2" type="ORF">PDESU_02601</name>
</gene>
<evidence type="ECO:0000313" key="2">
    <source>
        <dbReference type="EMBL" id="VGO14044.1"/>
    </source>
</evidence>
<dbReference type="AlphaFoldDB" id="A0A6C2U330"/>
<dbReference type="RefSeq" id="WP_136079569.1">
    <property type="nucleotide sequence ID" value="NZ_CAAHFG010000001.1"/>
</dbReference>